<sequence length="294" mass="32877">MKKTIILLGLLLLTSSSLLAQQESMITFYKSHLNLVNPAFVGADDTASFQSSIRQQWTGIKDAPSTQAVSFMTPLGNKKLAIGISYIHDKVFIEKQSFVAIDFSYQVKLSEKLDLYMGIKAGGNNYEVNTEGLETYNVIADPSLASISRFNPNVGVGFYLKHNKFYLSLSTPRMLNTERAKNEDGYATVSTDRVHYYVSGGYNFMLSSTVDLVPSFMVRYVNGAPFSTDFTATTIFDEVFHLGATYRTDKSLAGMAQVRVSKKMMLGYAYEYSLRSELLGRANGSNEFFIKFKF</sequence>
<evidence type="ECO:0000256" key="1">
    <source>
        <dbReference type="SAM" id="SignalP"/>
    </source>
</evidence>
<gene>
    <name evidence="2" type="ORF">G4L40_10565</name>
</gene>
<organism evidence="2 3">
    <name type="scientific">Flavobacterium celericrescens</name>
    <dbReference type="NCBI Taxonomy" id="2709780"/>
    <lineage>
        <taxon>Bacteria</taxon>
        <taxon>Pseudomonadati</taxon>
        <taxon>Bacteroidota</taxon>
        <taxon>Flavobacteriia</taxon>
        <taxon>Flavobacteriales</taxon>
        <taxon>Flavobacteriaceae</taxon>
        <taxon>Flavobacterium</taxon>
    </lineage>
</organism>
<feature type="chain" id="PRO_5046717647" evidence="1">
    <location>
        <begin position="21"/>
        <end position="294"/>
    </location>
</feature>
<feature type="signal peptide" evidence="1">
    <location>
        <begin position="1"/>
        <end position="20"/>
    </location>
</feature>
<accession>A0ABX0IES8</accession>
<dbReference type="Pfam" id="PF11751">
    <property type="entry name" value="PorP_SprF"/>
    <property type="match status" value="1"/>
</dbReference>
<keyword evidence="1" id="KW-0732">Signal</keyword>
<dbReference type="NCBIfam" id="TIGR03519">
    <property type="entry name" value="T9SS_PorP_fam"/>
    <property type="match status" value="1"/>
</dbReference>
<dbReference type="RefSeq" id="WP_166237171.1">
    <property type="nucleotide sequence ID" value="NZ_JAAJBV010000008.1"/>
</dbReference>
<comment type="caution">
    <text evidence="2">The sequence shown here is derived from an EMBL/GenBank/DDBJ whole genome shotgun (WGS) entry which is preliminary data.</text>
</comment>
<reference evidence="2 3" key="1">
    <citation type="submission" date="2020-02" db="EMBL/GenBank/DDBJ databases">
        <authorList>
            <person name="Chen W.-M."/>
        </authorList>
    </citation>
    <scope>NUCLEOTIDE SEQUENCE [LARGE SCALE GENOMIC DNA]</scope>
    <source>
        <strain evidence="2 3">TWA-26</strain>
    </source>
</reference>
<evidence type="ECO:0000313" key="3">
    <source>
        <dbReference type="Proteomes" id="UP000761423"/>
    </source>
</evidence>
<protein>
    <submittedName>
        <fullName evidence="2">Type IX secretion system membrane protein PorP/SprF</fullName>
    </submittedName>
</protein>
<evidence type="ECO:0000313" key="2">
    <source>
        <dbReference type="EMBL" id="NHM05147.1"/>
    </source>
</evidence>
<name>A0ABX0IES8_9FLAO</name>
<dbReference type="InterPro" id="IPR019861">
    <property type="entry name" value="PorP/SprF_Bacteroidetes"/>
</dbReference>
<proteinExistence type="predicted"/>
<dbReference type="Proteomes" id="UP000761423">
    <property type="component" value="Unassembled WGS sequence"/>
</dbReference>
<keyword evidence="3" id="KW-1185">Reference proteome</keyword>
<dbReference type="EMBL" id="JAAJBV010000008">
    <property type="protein sequence ID" value="NHM05147.1"/>
    <property type="molecule type" value="Genomic_DNA"/>
</dbReference>